<dbReference type="InterPro" id="IPR032675">
    <property type="entry name" value="LRR_dom_sf"/>
</dbReference>
<dbReference type="GO" id="GO:0005829">
    <property type="term" value="C:cytosol"/>
    <property type="evidence" value="ECO:0007669"/>
    <property type="project" value="TreeGrafter"/>
</dbReference>
<dbReference type="Gene3D" id="3.80.10.10">
    <property type="entry name" value="Ribonuclease Inhibitor"/>
    <property type="match status" value="3"/>
</dbReference>
<dbReference type="PANTHER" id="PTHR24113">
    <property type="entry name" value="RAN GTPASE-ACTIVATING PROTEIN 1"/>
    <property type="match status" value="1"/>
</dbReference>
<proteinExistence type="predicted"/>
<feature type="compositionally biased region" description="Basic and acidic residues" evidence="4">
    <location>
        <begin position="109"/>
        <end position="123"/>
    </location>
</feature>
<sequence length="686" mass="70776">MLADTALVLCVAICFVCRGSGGLVVIGTAQLVCVAAQLHLTRALVGAYARAQRGRPLRVRWRASARAPRSAPSVESAPAADGGATARLDSLGTRARESARDAPAAAEAPRADAPTRWHPHPADEENAGGWRVVALGTLFGSFGACYWDGLAALHVLGALLPARWRASGSSEVGAFIAAYRRPRVQLCALVQALPNAALLGTLLLAHFTRRPTVRATWPLFQKWRLLGALSAPSHDAVASVPVGVLIASASLSLALALSQVPSWAAALVHPRRWLLGGVVPAAELELGILRKVRLCFEPRQAALDVLCDALARGRTAVRAVHVLRVRVALSAELPIPLAHGPARIFATLLARANADANADAGADADARGGAAHLHAAGRLMEDEAGVALARAVGLSRAVSAVHARANALTDEAAGAFADAACANSTLALLDLSANALGRGAGERLGGALRHASCALRELDVARNRLGAAGGEALGKALGANTSLERLQLSANAIGERGACALAAGLARNGGLRELLLASNAIGDEGAAALAEALRSNGALAMLSLHDNEIGTSGGAALGLALEGNVSLRELRLGRNALGDEGARALGAALRLNVALSALSLRENGLTDAAAGALTSGLRENGTLYRLDLVFNRIGDSGARSLRALLSVNDSLDELDLAYNALSAKGKRELRRAWDENTRVADRLILF</sequence>
<dbReference type="PANTHER" id="PTHR24113:SF12">
    <property type="entry name" value="RAN GTPASE-ACTIVATING PROTEIN 1"/>
    <property type="match status" value="1"/>
</dbReference>
<reference evidence="5" key="1">
    <citation type="submission" date="2021-05" db="EMBL/GenBank/DDBJ databases">
        <title>The genome of the haptophyte Pavlova lutheri (Diacronema luteri, Pavlovales) - a model for lipid biosynthesis in eukaryotic algae.</title>
        <authorList>
            <person name="Hulatt C.J."/>
            <person name="Posewitz M.C."/>
        </authorList>
    </citation>
    <scope>NUCLEOTIDE SEQUENCE</scope>
    <source>
        <strain evidence="5">NIVA-4/92</strain>
    </source>
</reference>
<dbReference type="InterPro" id="IPR027038">
    <property type="entry name" value="RanGap"/>
</dbReference>
<accession>A0A8J6C7M8</accession>
<dbReference type="AlphaFoldDB" id="A0A8J6C7M8"/>
<dbReference type="GO" id="GO:0031267">
    <property type="term" value="F:small GTPase binding"/>
    <property type="evidence" value="ECO:0007669"/>
    <property type="project" value="TreeGrafter"/>
</dbReference>
<dbReference type="GO" id="GO:0005096">
    <property type="term" value="F:GTPase activator activity"/>
    <property type="evidence" value="ECO:0007669"/>
    <property type="project" value="UniProtKB-KW"/>
</dbReference>
<evidence type="ECO:0000256" key="3">
    <source>
        <dbReference type="ARBA" id="ARBA00022737"/>
    </source>
</evidence>
<dbReference type="GO" id="GO:0048471">
    <property type="term" value="C:perinuclear region of cytoplasm"/>
    <property type="evidence" value="ECO:0007669"/>
    <property type="project" value="TreeGrafter"/>
</dbReference>
<dbReference type="SUPFAM" id="SSF52047">
    <property type="entry name" value="RNI-like"/>
    <property type="match status" value="1"/>
</dbReference>
<comment type="caution">
    <text evidence="5">The sequence shown here is derived from an EMBL/GenBank/DDBJ whole genome shotgun (WGS) entry which is preliminary data.</text>
</comment>
<keyword evidence="2" id="KW-0433">Leucine-rich repeat</keyword>
<evidence type="ECO:0000256" key="2">
    <source>
        <dbReference type="ARBA" id="ARBA00022614"/>
    </source>
</evidence>
<name>A0A8J6C7M8_DIALT</name>
<keyword evidence="3" id="KW-0677">Repeat</keyword>
<dbReference type="EMBL" id="JAGTXO010000018">
    <property type="protein sequence ID" value="KAG8462924.1"/>
    <property type="molecule type" value="Genomic_DNA"/>
</dbReference>
<dbReference type="InterPro" id="IPR001611">
    <property type="entry name" value="Leu-rich_rpt"/>
</dbReference>
<dbReference type="GO" id="GO:0006913">
    <property type="term" value="P:nucleocytoplasmic transport"/>
    <property type="evidence" value="ECO:0007669"/>
    <property type="project" value="TreeGrafter"/>
</dbReference>
<gene>
    <name evidence="5" type="ORF">KFE25_001697</name>
</gene>
<keyword evidence="6" id="KW-1185">Reference proteome</keyword>
<evidence type="ECO:0000313" key="5">
    <source>
        <dbReference type="EMBL" id="KAG8462924.1"/>
    </source>
</evidence>
<dbReference type="OrthoDB" id="120976at2759"/>
<organism evidence="5 6">
    <name type="scientific">Diacronema lutheri</name>
    <name type="common">Unicellular marine alga</name>
    <name type="synonym">Monochrysis lutheri</name>
    <dbReference type="NCBI Taxonomy" id="2081491"/>
    <lineage>
        <taxon>Eukaryota</taxon>
        <taxon>Haptista</taxon>
        <taxon>Haptophyta</taxon>
        <taxon>Pavlovophyceae</taxon>
        <taxon>Pavlovales</taxon>
        <taxon>Pavlovaceae</taxon>
        <taxon>Diacronema</taxon>
    </lineage>
</organism>
<evidence type="ECO:0000256" key="4">
    <source>
        <dbReference type="SAM" id="MobiDB-lite"/>
    </source>
</evidence>
<protein>
    <submittedName>
        <fullName evidence="5">Uncharacterized protein</fullName>
    </submittedName>
</protein>
<feature type="region of interest" description="Disordered" evidence="4">
    <location>
        <begin position="99"/>
        <end position="123"/>
    </location>
</feature>
<dbReference type="GO" id="GO:0005634">
    <property type="term" value="C:nucleus"/>
    <property type="evidence" value="ECO:0007669"/>
    <property type="project" value="TreeGrafter"/>
</dbReference>
<dbReference type="Pfam" id="PF13516">
    <property type="entry name" value="LRR_6"/>
    <property type="match status" value="5"/>
</dbReference>
<keyword evidence="1" id="KW-0343">GTPase activation</keyword>
<evidence type="ECO:0000256" key="1">
    <source>
        <dbReference type="ARBA" id="ARBA00022468"/>
    </source>
</evidence>
<dbReference type="SMART" id="SM00368">
    <property type="entry name" value="LRR_RI"/>
    <property type="match status" value="9"/>
</dbReference>
<evidence type="ECO:0000313" key="6">
    <source>
        <dbReference type="Proteomes" id="UP000751190"/>
    </source>
</evidence>
<dbReference type="Proteomes" id="UP000751190">
    <property type="component" value="Unassembled WGS sequence"/>
</dbReference>